<reference evidence="2" key="1">
    <citation type="journal article" date="2023" name="G3 (Bethesda)">
        <title>Whole genome assemblies of Zophobas morio and Tenebrio molitor.</title>
        <authorList>
            <person name="Kaur S."/>
            <person name="Stinson S.A."/>
            <person name="diCenzo G.C."/>
        </authorList>
    </citation>
    <scope>NUCLEOTIDE SEQUENCE</scope>
    <source>
        <strain evidence="2">QUZm001</strain>
    </source>
</reference>
<organism evidence="2 3">
    <name type="scientific">Zophobas morio</name>
    <dbReference type="NCBI Taxonomy" id="2755281"/>
    <lineage>
        <taxon>Eukaryota</taxon>
        <taxon>Metazoa</taxon>
        <taxon>Ecdysozoa</taxon>
        <taxon>Arthropoda</taxon>
        <taxon>Hexapoda</taxon>
        <taxon>Insecta</taxon>
        <taxon>Pterygota</taxon>
        <taxon>Neoptera</taxon>
        <taxon>Endopterygota</taxon>
        <taxon>Coleoptera</taxon>
        <taxon>Polyphaga</taxon>
        <taxon>Cucujiformia</taxon>
        <taxon>Tenebrionidae</taxon>
        <taxon>Zophobas</taxon>
    </lineage>
</organism>
<comment type="caution">
    <text evidence="2">The sequence shown here is derived from an EMBL/GenBank/DDBJ whole genome shotgun (WGS) entry which is preliminary data.</text>
</comment>
<dbReference type="AlphaFoldDB" id="A0AA38M3W4"/>
<name>A0AA38M3W4_9CUCU</name>
<dbReference type="Proteomes" id="UP001168821">
    <property type="component" value="Unassembled WGS sequence"/>
</dbReference>
<evidence type="ECO:0000313" key="2">
    <source>
        <dbReference type="EMBL" id="KAJ3641889.1"/>
    </source>
</evidence>
<feature type="compositionally biased region" description="Acidic residues" evidence="1">
    <location>
        <begin position="81"/>
        <end position="92"/>
    </location>
</feature>
<sequence length="243" mass="27758">MPPKKNSKESGDDINFNVNDLTKIISDTVKAENNILLKKITELEDRLSDMSVTNQQLLLLLQTRHCKCEISCEKSGPNKEAEDDMSDLETSDDTIISIPIDKQAEKPQKTSTNNEQKKNLIKSTKPINTRKDAKKTANIRGTLENDTNFKATSRKLWLHVGRCDKDTTVNQIKKHVNEIWKEHRFEVEKLSSKGSNASFRVSVDYHTDLIQTLYDPNCWPNGIVVKQFKFFRTAQKSTGVFSK</sequence>
<keyword evidence="3" id="KW-1185">Reference proteome</keyword>
<gene>
    <name evidence="2" type="ORF">Zmor_028359</name>
</gene>
<evidence type="ECO:0000256" key="1">
    <source>
        <dbReference type="SAM" id="MobiDB-lite"/>
    </source>
</evidence>
<evidence type="ECO:0000313" key="3">
    <source>
        <dbReference type="Proteomes" id="UP001168821"/>
    </source>
</evidence>
<feature type="region of interest" description="Disordered" evidence="1">
    <location>
        <begin position="73"/>
        <end position="92"/>
    </location>
</feature>
<proteinExistence type="predicted"/>
<dbReference type="EMBL" id="JALNTZ010000009">
    <property type="protein sequence ID" value="KAJ3641889.1"/>
    <property type="molecule type" value="Genomic_DNA"/>
</dbReference>
<accession>A0AA38M3W4</accession>
<protein>
    <submittedName>
        <fullName evidence="2">Uncharacterized protein</fullName>
    </submittedName>
</protein>